<evidence type="ECO:0000256" key="1">
    <source>
        <dbReference type="ARBA" id="ARBA00005531"/>
    </source>
</evidence>
<evidence type="ECO:0000256" key="4">
    <source>
        <dbReference type="PIRSR" id="PIRSR000451-1"/>
    </source>
</evidence>
<protein>
    <recommendedName>
        <fullName evidence="10">Chalcone synthase</fullName>
    </recommendedName>
</protein>
<evidence type="ECO:0000256" key="3">
    <source>
        <dbReference type="ARBA" id="ARBA00023315"/>
    </source>
</evidence>
<dbReference type="CDD" id="cd00831">
    <property type="entry name" value="CHS_like"/>
    <property type="match status" value="1"/>
</dbReference>
<dbReference type="OrthoDB" id="1558779at2759"/>
<dbReference type="GO" id="GO:0005783">
    <property type="term" value="C:endoplasmic reticulum"/>
    <property type="evidence" value="ECO:0007669"/>
    <property type="project" value="UniProtKB-ARBA"/>
</dbReference>
<proteinExistence type="inferred from homology"/>
<dbReference type="FunFam" id="3.40.47.10:FF:000014">
    <property type="entry name" value="Chalcone synthase 1"/>
    <property type="match status" value="1"/>
</dbReference>
<dbReference type="InterPro" id="IPR012328">
    <property type="entry name" value="Chalcone/stilbene_synt_C"/>
</dbReference>
<dbReference type="GO" id="GO:0030639">
    <property type="term" value="P:polyketide biosynthetic process"/>
    <property type="evidence" value="ECO:0007669"/>
    <property type="project" value="TreeGrafter"/>
</dbReference>
<gene>
    <name evidence="8" type="ORF">CCACVL1_18253</name>
</gene>
<dbReference type="PANTHER" id="PTHR11877:SF14">
    <property type="entry name" value="CHALCONE SYNTHASE"/>
    <property type="match status" value="1"/>
</dbReference>
<evidence type="ECO:0000256" key="2">
    <source>
        <dbReference type="ARBA" id="ARBA00022679"/>
    </source>
</evidence>
<dbReference type="GO" id="GO:0016747">
    <property type="term" value="F:acyltransferase activity, transferring groups other than amino-acyl groups"/>
    <property type="evidence" value="ECO:0007669"/>
    <property type="project" value="InterPro"/>
</dbReference>
<comment type="similarity">
    <text evidence="1 5">Belongs to the thiolase-like superfamily. Chalcone/stilbene synthases family.</text>
</comment>
<evidence type="ECO:0000313" key="9">
    <source>
        <dbReference type="Proteomes" id="UP000188268"/>
    </source>
</evidence>
<dbReference type="InterPro" id="IPR016039">
    <property type="entry name" value="Thiolase-like"/>
</dbReference>
<dbReference type="PIRSF" id="PIRSF000451">
    <property type="entry name" value="PKS_III"/>
    <property type="match status" value="1"/>
</dbReference>
<dbReference type="EMBL" id="AWWV01011638">
    <property type="protein sequence ID" value="OMO71365.1"/>
    <property type="molecule type" value="Genomic_DNA"/>
</dbReference>
<organism evidence="8 9">
    <name type="scientific">Corchorus capsularis</name>
    <name type="common">Jute</name>
    <dbReference type="NCBI Taxonomy" id="210143"/>
    <lineage>
        <taxon>Eukaryota</taxon>
        <taxon>Viridiplantae</taxon>
        <taxon>Streptophyta</taxon>
        <taxon>Embryophyta</taxon>
        <taxon>Tracheophyta</taxon>
        <taxon>Spermatophyta</taxon>
        <taxon>Magnoliopsida</taxon>
        <taxon>eudicotyledons</taxon>
        <taxon>Gunneridae</taxon>
        <taxon>Pentapetalae</taxon>
        <taxon>rosids</taxon>
        <taxon>malvids</taxon>
        <taxon>Malvales</taxon>
        <taxon>Malvaceae</taxon>
        <taxon>Grewioideae</taxon>
        <taxon>Apeibeae</taxon>
        <taxon>Corchorus</taxon>
    </lineage>
</organism>
<evidence type="ECO:0000259" key="6">
    <source>
        <dbReference type="Pfam" id="PF00195"/>
    </source>
</evidence>
<evidence type="ECO:0000256" key="5">
    <source>
        <dbReference type="RuleBase" id="RU003633"/>
    </source>
</evidence>
<dbReference type="Proteomes" id="UP000188268">
    <property type="component" value="Unassembled WGS sequence"/>
</dbReference>
<feature type="domain" description="Chalcone/stilbene synthase N-terminal" evidence="6">
    <location>
        <begin position="8"/>
        <end position="230"/>
    </location>
</feature>
<feature type="active site" description="Acyl-thioester intermediate" evidence="4">
    <location>
        <position position="166"/>
    </location>
</feature>
<comment type="caution">
    <text evidence="8">The sequence shown here is derived from an EMBL/GenBank/DDBJ whole genome shotgun (WGS) entry which is preliminary data.</text>
</comment>
<dbReference type="OMA" id="IRKRHFV"/>
<keyword evidence="9" id="KW-1185">Reference proteome</keyword>
<feature type="domain" description="Chalcone/stilbene synthase C-terminal" evidence="7">
    <location>
        <begin position="240"/>
        <end position="389"/>
    </location>
</feature>
<dbReference type="AlphaFoldDB" id="A0A1R3HLZ2"/>
<name>A0A1R3HLZ2_COCAP</name>
<evidence type="ECO:0000259" key="7">
    <source>
        <dbReference type="Pfam" id="PF02797"/>
    </source>
</evidence>
<dbReference type="InterPro" id="IPR001099">
    <property type="entry name" value="Chalcone/stilbene_synt_N"/>
</dbReference>
<dbReference type="Gramene" id="OMO71365">
    <property type="protein sequence ID" value="OMO71365"/>
    <property type="gene ID" value="CCACVL1_18253"/>
</dbReference>
<keyword evidence="2 5" id="KW-0808">Transferase</keyword>
<dbReference type="FunFam" id="3.40.47.10:FF:000025">
    <property type="entry name" value="Chalcone synthase 2"/>
    <property type="match status" value="1"/>
</dbReference>
<dbReference type="Gene3D" id="3.40.47.10">
    <property type="match status" value="2"/>
</dbReference>
<dbReference type="Pfam" id="PF02797">
    <property type="entry name" value="Chal_sti_synt_C"/>
    <property type="match status" value="1"/>
</dbReference>
<accession>A0A1R3HLZ2</accession>
<dbReference type="InterPro" id="IPR011141">
    <property type="entry name" value="Polyketide_synthase_type-III"/>
</dbReference>
<dbReference type="PANTHER" id="PTHR11877">
    <property type="entry name" value="HYDROXYMETHYLGLUTARYL-COA SYNTHASE"/>
    <property type="match status" value="1"/>
</dbReference>
<reference evidence="8 9" key="1">
    <citation type="submission" date="2013-09" db="EMBL/GenBank/DDBJ databases">
        <title>Corchorus capsularis genome sequencing.</title>
        <authorList>
            <person name="Alam M."/>
            <person name="Haque M.S."/>
            <person name="Islam M.S."/>
            <person name="Emdad E.M."/>
            <person name="Islam M.M."/>
            <person name="Ahmed B."/>
            <person name="Halim A."/>
            <person name="Hossen Q.M.M."/>
            <person name="Hossain M.Z."/>
            <person name="Ahmed R."/>
            <person name="Khan M.M."/>
            <person name="Islam R."/>
            <person name="Rashid M.M."/>
            <person name="Khan S.A."/>
            <person name="Rahman M.S."/>
            <person name="Alam M."/>
        </authorList>
    </citation>
    <scope>NUCLEOTIDE SEQUENCE [LARGE SCALE GENOMIC DNA]</scope>
    <source>
        <strain evidence="9">cv. CVL-1</strain>
        <tissue evidence="8">Whole seedling</tissue>
    </source>
</reference>
<sequence>MVMALPENFGRQKRAQGLATILSIGTANPAYCISQDDFPDYYFKVTKSEHMTQLKGKLKRICEKSMIRKRHFVLTEDLLNKNANISTYGSPSLDARREIASAELPKLAMEAASKAIQEWGQPKSQITHLLFSALSGLDMPGPDFNLTQLLGLPSSVKRVMLNFQSCFASGTLLRIAKDIVENNAGARVLIVSVVTSLVTFHGPNKHDIASLVSQATAGDGAVAMIVGADPDYSKERPLFQIVSTWQNIIPDSGDGIEGHICESGYSILLSKDVPKLIANNIDKCLEQALSPIKVNDWNSFFWMIHPGGNAILEQIEIELGLKKEKLSSTRHVLSEFGNMGVASVLFALNEKRRKSLEEGKGTTGEGLEWGILVGLGSGITVETVVLRSFATTIPYN</sequence>
<dbReference type="STRING" id="210143.A0A1R3HLZ2"/>
<dbReference type="SUPFAM" id="SSF53901">
    <property type="entry name" value="Thiolase-like"/>
    <property type="match status" value="2"/>
</dbReference>
<keyword evidence="3 5" id="KW-0012">Acyltransferase</keyword>
<dbReference type="Pfam" id="PF00195">
    <property type="entry name" value="Chal_sti_synt_N"/>
    <property type="match status" value="1"/>
</dbReference>
<evidence type="ECO:0000313" key="8">
    <source>
        <dbReference type="EMBL" id="OMO71365.1"/>
    </source>
</evidence>
<evidence type="ECO:0008006" key="10">
    <source>
        <dbReference type="Google" id="ProtNLM"/>
    </source>
</evidence>